<organism evidence="1 2">
    <name type="scientific">Bradyrhizobium erythrophlei</name>
    <dbReference type="NCBI Taxonomy" id="1437360"/>
    <lineage>
        <taxon>Bacteria</taxon>
        <taxon>Pseudomonadati</taxon>
        <taxon>Pseudomonadota</taxon>
        <taxon>Alphaproteobacteria</taxon>
        <taxon>Hyphomicrobiales</taxon>
        <taxon>Nitrobacteraceae</taxon>
        <taxon>Bradyrhizobium</taxon>
    </lineage>
</organism>
<gene>
    <name evidence="1" type="ORF">SAMN05444164_1041</name>
</gene>
<sequence length="76" mass="8574">MVVDKVTWQKAGRVTEPGRYMFRFGWLTVTADDLKVWEQFPEASFTLVKKPDAGPDSDEYHLGLFELPTGPSPDNG</sequence>
<dbReference type="Proteomes" id="UP000198992">
    <property type="component" value="Unassembled WGS sequence"/>
</dbReference>
<protein>
    <submittedName>
        <fullName evidence="1">Uncharacterized protein</fullName>
    </submittedName>
</protein>
<evidence type="ECO:0000313" key="1">
    <source>
        <dbReference type="EMBL" id="SEC10637.1"/>
    </source>
</evidence>
<proteinExistence type="predicted"/>
<evidence type="ECO:0000313" key="2">
    <source>
        <dbReference type="Proteomes" id="UP000198992"/>
    </source>
</evidence>
<dbReference type="AlphaFoldDB" id="A0A1H4PT39"/>
<name>A0A1H4PT39_9BRAD</name>
<dbReference type="EMBL" id="FNTH01000001">
    <property type="protein sequence ID" value="SEC10637.1"/>
    <property type="molecule type" value="Genomic_DNA"/>
</dbReference>
<accession>A0A1H4PT39</accession>
<reference evidence="1 2" key="1">
    <citation type="submission" date="2016-10" db="EMBL/GenBank/DDBJ databases">
        <authorList>
            <person name="de Groot N.N."/>
        </authorList>
    </citation>
    <scope>NUCLEOTIDE SEQUENCE [LARGE SCALE GENOMIC DNA]</scope>
    <source>
        <strain evidence="1 2">MT12</strain>
    </source>
</reference>